<reference evidence="4 5" key="1">
    <citation type="submission" date="2015-03" db="EMBL/GenBank/DDBJ databases">
        <authorList>
            <consortium name="Pathogen Informatics"/>
        </authorList>
    </citation>
    <scope>NUCLEOTIDE SEQUENCE [LARGE SCALE GENOMIC DNA]</scope>
    <source>
        <strain evidence="2 4">C09601061</strain>
        <strain evidence="3 5">P00601463</strain>
    </source>
</reference>
<evidence type="ECO:0000313" key="2">
    <source>
        <dbReference type="EMBL" id="CFR89819.1"/>
    </source>
</evidence>
<feature type="region of interest" description="Disordered" evidence="1">
    <location>
        <begin position="1"/>
        <end position="20"/>
    </location>
</feature>
<dbReference type="EMBL" id="CGCX01001164">
    <property type="protein sequence ID" value="CFR89819.1"/>
    <property type="molecule type" value="Genomic_DNA"/>
</dbReference>
<dbReference type="AlphaFoldDB" id="A0A655JTB5"/>
<name>A0A655JTB5_MYCTX</name>
<evidence type="ECO:0000256" key="1">
    <source>
        <dbReference type="SAM" id="MobiDB-lite"/>
    </source>
</evidence>
<dbReference type="Proteomes" id="UP000046680">
    <property type="component" value="Unassembled WGS sequence"/>
</dbReference>
<evidence type="ECO:0000313" key="5">
    <source>
        <dbReference type="Proteomes" id="UP000048600"/>
    </source>
</evidence>
<organism evidence="3 5">
    <name type="scientific">Mycobacterium tuberculosis</name>
    <dbReference type="NCBI Taxonomy" id="1773"/>
    <lineage>
        <taxon>Bacteria</taxon>
        <taxon>Bacillati</taxon>
        <taxon>Actinomycetota</taxon>
        <taxon>Actinomycetes</taxon>
        <taxon>Mycobacteriales</taxon>
        <taxon>Mycobacteriaceae</taxon>
        <taxon>Mycobacterium</taxon>
        <taxon>Mycobacterium tuberculosis complex</taxon>
    </lineage>
</organism>
<proteinExistence type="predicted"/>
<gene>
    <name evidence="2" type="ORF">ERS007657_02794</name>
    <name evidence="3" type="ORF">ERS007741_04774</name>
</gene>
<evidence type="ECO:0000313" key="3">
    <source>
        <dbReference type="EMBL" id="COX85185.1"/>
    </source>
</evidence>
<feature type="compositionally biased region" description="Low complexity" evidence="1">
    <location>
        <begin position="9"/>
        <end position="20"/>
    </location>
</feature>
<dbReference type="Proteomes" id="UP000048600">
    <property type="component" value="Unassembled WGS sequence"/>
</dbReference>
<sequence length="62" mass="6577">MATSTNPASINSEVSSSALSSRVWNGLIGVSRPGEKVIRLGVDTINSPEPRSTRAHSRTNRA</sequence>
<accession>A0A655JTB5</accession>
<dbReference type="EMBL" id="CHKL01001254">
    <property type="protein sequence ID" value="COX85185.1"/>
    <property type="molecule type" value="Genomic_DNA"/>
</dbReference>
<protein>
    <submittedName>
        <fullName evidence="3">Uncharacterized protein</fullName>
    </submittedName>
</protein>
<evidence type="ECO:0000313" key="4">
    <source>
        <dbReference type="Proteomes" id="UP000046680"/>
    </source>
</evidence>